<evidence type="ECO:0000313" key="4">
    <source>
        <dbReference type="Proteomes" id="UP000019494"/>
    </source>
</evidence>
<dbReference type="Pfam" id="PF10646">
    <property type="entry name" value="Germane"/>
    <property type="match status" value="1"/>
</dbReference>
<evidence type="ECO:0000256" key="1">
    <source>
        <dbReference type="SAM" id="MobiDB-lite"/>
    </source>
</evidence>
<dbReference type="SMART" id="SM00909">
    <property type="entry name" value="Germane"/>
    <property type="match status" value="1"/>
</dbReference>
<evidence type="ECO:0000259" key="2">
    <source>
        <dbReference type="SMART" id="SM00909"/>
    </source>
</evidence>
<evidence type="ECO:0000313" key="3">
    <source>
        <dbReference type="EMBL" id="EWT04177.1"/>
    </source>
</evidence>
<dbReference type="EMBL" id="AWQS01000312">
    <property type="protein sequence ID" value="EWT04177.1"/>
    <property type="molecule type" value="Genomic_DNA"/>
</dbReference>
<dbReference type="InterPro" id="IPR019606">
    <property type="entry name" value="GerMN"/>
</dbReference>
<organism evidence="3 4">
    <name type="scientific">Intrasporangium chromatireducens Q5-1</name>
    <dbReference type="NCBI Taxonomy" id="584657"/>
    <lineage>
        <taxon>Bacteria</taxon>
        <taxon>Bacillati</taxon>
        <taxon>Actinomycetota</taxon>
        <taxon>Actinomycetes</taxon>
        <taxon>Micrococcales</taxon>
        <taxon>Intrasporangiaceae</taxon>
        <taxon>Intrasporangium</taxon>
    </lineage>
</organism>
<protein>
    <recommendedName>
        <fullName evidence="2">GerMN domain-containing protein</fullName>
    </recommendedName>
</protein>
<feature type="region of interest" description="Disordered" evidence="1">
    <location>
        <begin position="331"/>
        <end position="350"/>
    </location>
</feature>
<dbReference type="Proteomes" id="UP000019494">
    <property type="component" value="Unassembled WGS sequence"/>
</dbReference>
<gene>
    <name evidence="3" type="ORF">N864_13135</name>
</gene>
<dbReference type="AlphaFoldDB" id="W9GG62"/>
<name>W9GG62_9MICO</name>
<dbReference type="Pfam" id="PF25976">
    <property type="entry name" value="LpqB_N"/>
    <property type="match status" value="1"/>
</dbReference>
<reference evidence="4" key="1">
    <citation type="submission" date="2013-08" db="EMBL/GenBank/DDBJ databases">
        <title>Intrasporangium oryzae NRRL B-24470.</title>
        <authorList>
            <person name="Liu H."/>
            <person name="Wang G."/>
        </authorList>
    </citation>
    <scope>NUCLEOTIDE SEQUENCE [LARGE SCALE GENOMIC DNA]</scope>
    <source>
        <strain evidence="4">Q5-1</strain>
    </source>
</reference>
<comment type="caution">
    <text evidence="3">The sequence shown here is derived from an EMBL/GenBank/DDBJ whole genome shotgun (WGS) entry which is preliminary data.</text>
</comment>
<keyword evidence="4" id="KW-1185">Reference proteome</keyword>
<dbReference type="InterPro" id="IPR059026">
    <property type="entry name" value="LpqB_N"/>
</dbReference>
<feature type="compositionally biased region" description="Basic and acidic residues" evidence="1">
    <location>
        <begin position="335"/>
        <end position="344"/>
    </location>
</feature>
<proteinExistence type="predicted"/>
<dbReference type="SUPFAM" id="SSF82171">
    <property type="entry name" value="DPP6 N-terminal domain-like"/>
    <property type="match status" value="1"/>
</dbReference>
<accession>W9GG62</accession>
<sequence length="598" mass="63495">MLTALAVLGVSGCGGLPGDGPVLEGRRLDEAIGDPVRVLPQKPFDGASQEQIVLGFIRSNEDVDESRETGKSYLAPQSPDLWRWTSEDVIVYDTADDLTVKQLGPEQVEVSTNAVARVSADGRYEELPPGTRATVTFGLTKVAGEWRIELPRTGFGLWLDSAAFDRLYEARRIYYVTPSGRRLVPDIRWFPSGSRMVTTLARSQLAPVPDYLAGAVRSGVPTATKLSVNAVPVNNGRAQVNLTETALKADPIERASMWAQLTATLGQVASVQAVGLAVQGVELELPGIGAWVSTPDELDYGRVPVPSFDTALIRNGVTFARIDPLAIPDNSVARKPADTGRKPGDPSTLSQEWTRLAMSVDGKEIAAVGPDQSHLSRWRDGRSTVLAPFAGELTTPVYDAAGYLWVGGLAKNGTGGLWATHADPTATGERPRRVSAPWLDGRRVTAIAISPDDARLLVISTNAKGGDARLDVSGIVRAPSGQPTGLAAPWRQAEALTSMRDVVWLDGDSYAVLGRIGPDDPVRPWTGTVGGGLDGIRRHGQAEPQDTRLAAVPGAVSITTVGGARGIMIVTDTGQVLARAGRTWPVVSNGTDILVPGR</sequence>
<feature type="domain" description="GerMN" evidence="2">
    <location>
        <begin position="197"/>
        <end position="287"/>
    </location>
</feature>